<feature type="domain" description="Zn(2)-C6 fungal-type" evidence="9">
    <location>
        <begin position="19"/>
        <end position="47"/>
    </location>
</feature>
<evidence type="ECO:0000256" key="3">
    <source>
        <dbReference type="ARBA" id="ARBA00023015"/>
    </source>
</evidence>
<keyword evidence="2" id="KW-0862">Zinc</keyword>
<reference evidence="10 11" key="1">
    <citation type="journal article" date="2018" name="New Phytol.">
        <title>Comparative genomics and transcriptomics depict ericoid mycorrhizal fungi as versatile saprotrophs and plant mutualists.</title>
        <authorList>
            <person name="Martino E."/>
            <person name="Morin E."/>
            <person name="Grelet G.A."/>
            <person name="Kuo A."/>
            <person name="Kohler A."/>
            <person name="Daghino S."/>
            <person name="Barry K.W."/>
            <person name="Cichocki N."/>
            <person name="Clum A."/>
            <person name="Dockter R.B."/>
            <person name="Hainaut M."/>
            <person name="Kuo R.C."/>
            <person name="LaButti K."/>
            <person name="Lindahl B.D."/>
            <person name="Lindquist E.A."/>
            <person name="Lipzen A."/>
            <person name="Khouja H.R."/>
            <person name="Magnuson J."/>
            <person name="Murat C."/>
            <person name="Ohm R.A."/>
            <person name="Singer S.W."/>
            <person name="Spatafora J.W."/>
            <person name="Wang M."/>
            <person name="Veneault-Fourrey C."/>
            <person name="Henrissat B."/>
            <person name="Grigoriev I.V."/>
            <person name="Martin F.M."/>
            <person name="Perotto S."/>
        </authorList>
    </citation>
    <scope>NUCLEOTIDE SEQUENCE [LARGE SCALE GENOMIC DNA]</scope>
    <source>
        <strain evidence="10 11">ATCC 22711</strain>
    </source>
</reference>
<sequence length="600" mass="66333">MKPKSAHRYRICGTPVRTGCITCKIRRVKCGEEKPFCKRCTSTGRKCDGYAPPSETKPGHKRAAPPKPLTLNANEDPMEQSTLAFFSAFTAPKLSGYFSPDFWERRVPQASLAEPSIRHAMIALGAVHRDFTARHERTGRFVDASLEAFAIRHYTIAISHLHQLMSTRTQQLDITLISCILFIVFDCLIGHHTSALIHLKAGLKILEDIKRQNAQGGTTSQPTLTQQWEREFSPLLLGLGVQAASFVDPKYPKDREDLWESLRAVRIPAHPLTFNSLDEARHALETLAVDIMGGGIPTSPLPNSPLSPDYLPHEHIPQDHMSPNPTPQDQPPHDQLPHDHISPAHIPSPLSPSHPGAQIQSHLTALQDWTKALDRYLVNYAARDPSASRVRCGANLLKVHSLMLSIVASPPHYPSSTSKFDRILSLCEYLLAASTSCGRAAPSLSFSADFGIIAPLFFTAVRAPSLSLQQRAYGLLARAPGREGMWDSDDALLAAGDAILIAEQQQALMTQAAYRTPPMSAGETDVDEREWDEVRQTEPFETGELSVLASPFEPATTQQQQQHRGSANVTLHENFNNADGMADFGRPFMMQEFMMEYPVA</sequence>
<feature type="compositionally biased region" description="Basic and acidic residues" evidence="7">
    <location>
        <begin position="331"/>
        <end position="342"/>
    </location>
</feature>
<evidence type="ECO:0000259" key="9">
    <source>
        <dbReference type="PROSITE" id="PS50048"/>
    </source>
</evidence>
<accession>A0A2T3B4R2</accession>
<keyword evidence="6" id="KW-0539">Nucleus</keyword>
<proteinExistence type="predicted"/>
<evidence type="ECO:0000256" key="7">
    <source>
        <dbReference type="SAM" id="MobiDB-lite"/>
    </source>
</evidence>
<evidence type="ECO:0000256" key="6">
    <source>
        <dbReference type="ARBA" id="ARBA00023242"/>
    </source>
</evidence>
<dbReference type="PANTHER" id="PTHR36206:SF12">
    <property type="entry name" value="ASPERCRYPTIN BIOSYNTHESIS CLUSTER-SPECIFIC TRANSCRIPTION REGULATOR ATNN-RELATED"/>
    <property type="match status" value="1"/>
</dbReference>
<name>A0A2T3B4R2_AMORE</name>
<keyword evidence="8" id="KW-0812">Transmembrane</keyword>
<dbReference type="InterPro" id="IPR001138">
    <property type="entry name" value="Zn2Cys6_DnaBD"/>
</dbReference>
<dbReference type="InterPro" id="IPR036864">
    <property type="entry name" value="Zn2-C6_fun-type_DNA-bd_sf"/>
</dbReference>
<dbReference type="InterPro" id="IPR021858">
    <property type="entry name" value="Fun_TF"/>
</dbReference>
<keyword evidence="1" id="KW-0479">Metal-binding</keyword>
<gene>
    <name evidence="10" type="ORF">M430DRAFT_236337</name>
</gene>
<feature type="region of interest" description="Disordered" evidence="7">
    <location>
        <begin position="298"/>
        <end position="357"/>
    </location>
</feature>
<dbReference type="InterPro" id="IPR052360">
    <property type="entry name" value="Transcr_Regulatory_Proteins"/>
</dbReference>
<evidence type="ECO:0000313" key="11">
    <source>
        <dbReference type="Proteomes" id="UP000241818"/>
    </source>
</evidence>
<keyword evidence="5" id="KW-0804">Transcription</keyword>
<evidence type="ECO:0000256" key="1">
    <source>
        <dbReference type="ARBA" id="ARBA00022723"/>
    </source>
</evidence>
<protein>
    <recommendedName>
        <fullName evidence="9">Zn(2)-C6 fungal-type domain-containing protein</fullName>
    </recommendedName>
</protein>
<organism evidence="10 11">
    <name type="scientific">Amorphotheca resinae ATCC 22711</name>
    <dbReference type="NCBI Taxonomy" id="857342"/>
    <lineage>
        <taxon>Eukaryota</taxon>
        <taxon>Fungi</taxon>
        <taxon>Dikarya</taxon>
        <taxon>Ascomycota</taxon>
        <taxon>Pezizomycotina</taxon>
        <taxon>Leotiomycetes</taxon>
        <taxon>Helotiales</taxon>
        <taxon>Amorphothecaceae</taxon>
        <taxon>Amorphotheca</taxon>
    </lineage>
</organism>
<dbReference type="GO" id="GO:0008270">
    <property type="term" value="F:zinc ion binding"/>
    <property type="evidence" value="ECO:0007669"/>
    <property type="project" value="InterPro"/>
</dbReference>
<dbReference type="Pfam" id="PF00172">
    <property type="entry name" value="Zn_clus"/>
    <property type="match status" value="1"/>
</dbReference>
<dbReference type="PANTHER" id="PTHR36206">
    <property type="entry name" value="ASPERCRYPTIN BIOSYNTHESIS CLUSTER-SPECIFIC TRANSCRIPTION REGULATOR ATNN-RELATED"/>
    <property type="match status" value="1"/>
</dbReference>
<dbReference type="AlphaFoldDB" id="A0A2T3B4R2"/>
<evidence type="ECO:0000256" key="8">
    <source>
        <dbReference type="SAM" id="Phobius"/>
    </source>
</evidence>
<dbReference type="InParanoid" id="A0A2T3B4R2"/>
<feature type="region of interest" description="Disordered" evidence="7">
    <location>
        <begin position="48"/>
        <end position="74"/>
    </location>
</feature>
<feature type="transmembrane region" description="Helical" evidence="8">
    <location>
        <begin position="172"/>
        <end position="191"/>
    </location>
</feature>
<evidence type="ECO:0000256" key="2">
    <source>
        <dbReference type="ARBA" id="ARBA00022833"/>
    </source>
</evidence>
<keyword evidence="3" id="KW-0805">Transcription regulation</keyword>
<dbReference type="GO" id="GO:0003677">
    <property type="term" value="F:DNA binding"/>
    <property type="evidence" value="ECO:0007669"/>
    <property type="project" value="UniProtKB-KW"/>
</dbReference>
<evidence type="ECO:0000256" key="4">
    <source>
        <dbReference type="ARBA" id="ARBA00023125"/>
    </source>
</evidence>
<dbReference type="RefSeq" id="XP_024721904.1">
    <property type="nucleotide sequence ID" value="XM_024864938.1"/>
</dbReference>
<dbReference type="SUPFAM" id="SSF57701">
    <property type="entry name" value="Zn2/Cys6 DNA-binding domain"/>
    <property type="match status" value="1"/>
</dbReference>
<dbReference type="PROSITE" id="PS50048">
    <property type="entry name" value="ZN2_CY6_FUNGAL_2"/>
    <property type="match status" value="1"/>
</dbReference>
<dbReference type="Proteomes" id="UP000241818">
    <property type="component" value="Unassembled WGS sequence"/>
</dbReference>
<evidence type="ECO:0000256" key="5">
    <source>
        <dbReference type="ARBA" id="ARBA00023163"/>
    </source>
</evidence>
<dbReference type="GO" id="GO:0000981">
    <property type="term" value="F:DNA-binding transcription factor activity, RNA polymerase II-specific"/>
    <property type="evidence" value="ECO:0007669"/>
    <property type="project" value="InterPro"/>
</dbReference>
<evidence type="ECO:0000313" key="10">
    <source>
        <dbReference type="EMBL" id="PSS20634.1"/>
    </source>
</evidence>
<keyword evidence="8" id="KW-1133">Transmembrane helix</keyword>
<dbReference type="SMART" id="SM00066">
    <property type="entry name" value="GAL4"/>
    <property type="match status" value="1"/>
</dbReference>
<dbReference type="PROSITE" id="PS00463">
    <property type="entry name" value="ZN2_CY6_FUNGAL_1"/>
    <property type="match status" value="1"/>
</dbReference>
<keyword evidence="8" id="KW-0472">Membrane</keyword>
<dbReference type="Pfam" id="PF11951">
    <property type="entry name" value="Fungal_trans_2"/>
    <property type="match status" value="1"/>
</dbReference>
<keyword evidence="11" id="KW-1185">Reference proteome</keyword>
<dbReference type="OrthoDB" id="2593732at2759"/>
<dbReference type="CDD" id="cd00067">
    <property type="entry name" value="GAL4"/>
    <property type="match status" value="1"/>
</dbReference>
<dbReference type="EMBL" id="KZ679010">
    <property type="protein sequence ID" value="PSS20634.1"/>
    <property type="molecule type" value="Genomic_DNA"/>
</dbReference>
<dbReference type="GeneID" id="36573019"/>
<keyword evidence="4" id="KW-0238">DNA-binding</keyword>
<dbReference type="Gene3D" id="4.10.240.10">
    <property type="entry name" value="Zn(2)-C6 fungal-type DNA-binding domain"/>
    <property type="match status" value="1"/>
</dbReference>